<proteinExistence type="predicted"/>
<accession>A0A392UPE8</accession>
<organism evidence="1 2">
    <name type="scientific">Trifolium medium</name>
    <dbReference type="NCBI Taxonomy" id="97028"/>
    <lineage>
        <taxon>Eukaryota</taxon>
        <taxon>Viridiplantae</taxon>
        <taxon>Streptophyta</taxon>
        <taxon>Embryophyta</taxon>
        <taxon>Tracheophyta</taxon>
        <taxon>Spermatophyta</taxon>
        <taxon>Magnoliopsida</taxon>
        <taxon>eudicotyledons</taxon>
        <taxon>Gunneridae</taxon>
        <taxon>Pentapetalae</taxon>
        <taxon>rosids</taxon>
        <taxon>fabids</taxon>
        <taxon>Fabales</taxon>
        <taxon>Fabaceae</taxon>
        <taxon>Papilionoideae</taxon>
        <taxon>50 kb inversion clade</taxon>
        <taxon>NPAAA clade</taxon>
        <taxon>Hologalegina</taxon>
        <taxon>IRL clade</taxon>
        <taxon>Trifolieae</taxon>
        <taxon>Trifolium</taxon>
    </lineage>
</organism>
<sequence length="77" mass="7830">MTHPGSAPTDDRTTVLVQVVTATIKVAVEGTDSAVVPGLMVHLGPLNHGSNPSIPPGLLGVGPHLLGVCLLARILHL</sequence>
<keyword evidence="2" id="KW-1185">Reference proteome</keyword>
<comment type="caution">
    <text evidence="1">The sequence shown here is derived from an EMBL/GenBank/DDBJ whole genome shotgun (WGS) entry which is preliminary data.</text>
</comment>
<dbReference type="EMBL" id="LXQA010884732">
    <property type="protein sequence ID" value="MCI75519.1"/>
    <property type="molecule type" value="Genomic_DNA"/>
</dbReference>
<evidence type="ECO:0000313" key="2">
    <source>
        <dbReference type="Proteomes" id="UP000265520"/>
    </source>
</evidence>
<dbReference type="AlphaFoldDB" id="A0A392UPE8"/>
<reference evidence="1 2" key="1">
    <citation type="journal article" date="2018" name="Front. Plant Sci.">
        <title>Red Clover (Trifolium pratense) and Zigzag Clover (T. medium) - A Picture of Genomic Similarities and Differences.</title>
        <authorList>
            <person name="Dluhosova J."/>
            <person name="Istvanek J."/>
            <person name="Nedelnik J."/>
            <person name="Repkova J."/>
        </authorList>
    </citation>
    <scope>NUCLEOTIDE SEQUENCE [LARGE SCALE GENOMIC DNA]</scope>
    <source>
        <strain evidence="2">cv. 10/8</strain>
        <tissue evidence="1">Leaf</tissue>
    </source>
</reference>
<feature type="non-terminal residue" evidence="1">
    <location>
        <position position="77"/>
    </location>
</feature>
<protein>
    <submittedName>
        <fullName evidence="1">Uncharacterized protein</fullName>
    </submittedName>
</protein>
<evidence type="ECO:0000313" key="1">
    <source>
        <dbReference type="EMBL" id="MCI75519.1"/>
    </source>
</evidence>
<name>A0A392UPE8_9FABA</name>
<dbReference type="Proteomes" id="UP000265520">
    <property type="component" value="Unassembled WGS sequence"/>
</dbReference>